<gene>
    <name evidence="1" type="ORF">SNOG_05852</name>
</gene>
<dbReference type="GeneID" id="5973125"/>
<name>Q0UQW2_PHANO</name>
<dbReference type="Proteomes" id="UP000001055">
    <property type="component" value="Unassembled WGS sequence"/>
</dbReference>
<evidence type="ECO:0000313" key="1">
    <source>
        <dbReference type="EMBL" id="EAT86916.1"/>
    </source>
</evidence>
<dbReference type="AlphaFoldDB" id="Q0UQW2"/>
<dbReference type="HOGENOM" id="CLU_2513412_0_0_1"/>
<evidence type="ECO:0000313" key="2">
    <source>
        <dbReference type="Proteomes" id="UP000001055"/>
    </source>
</evidence>
<dbReference type="RefSeq" id="XP_001796248.1">
    <property type="nucleotide sequence ID" value="XM_001796196.1"/>
</dbReference>
<sequence>MDYEGMEEWKAVIILEDALAIFAVNRDHGLKSMDSISTIISALHMRRNILGMRSVHYTPFTSSPVRGRCKGQTEYNKASYPVIVS</sequence>
<proteinExistence type="predicted"/>
<dbReference type="InParanoid" id="Q0UQW2"/>
<dbReference type="KEGG" id="pno:SNOG_05852"/>
<reference evidence="2" key="1">
    <citation type="journal article" date="2007" name="Plant Cell">
        <title>Dothideomycete-plant interactions illuminated by genome sequencing and EST analysis of the wheat pathogen Stagonospora nodorum.</title>
        <authorList>
            <person name="Hane J.K."/>
            <person name="Lowe R.G."/>
            <person name="Solomon P.S."/>
            <person name="Tan K.C."/>
            <person name="Schoch C.L."/>
            <person name="Spatafora J.W."/>
            <person name="Crous P.W."/>
            <person name="Kodira C."/>
            <person name="Birren B.W."/>
            <person name="Galagan J.E."/>
            <person name="Torriani S.F."/>
            <person name="McDonald B.A."/>
            <person name="Oliver R.P."/>
        </authorList>
    </citation>
    <scope>NUCLEOTIDE SEQUENCE [LARGE SCALE GENOMIC DNA]</scope>
    <source>
        <strain evidence="2">SN15 / ATCC MYA-4574 / FGSC 10173</strain>
    </source>
</reference>
<accession>Q0UQW2</accession>
<dbReference type="EMBL" id="CH445332">
    <property type="protein sequence ID" value="EAT86916.1"/>
    <property type="molecule type" value="Genomic_DNA"/>
</dbReference>
<protein>
    <submittedName>
        <fullName evidence="1">Uncharacterized protein</fullName>
    </submittedName>
</protein>
<organism evidence="1 2">
    <name type="scientific">Phaeosphaeria nodorum (strain SN15 / ATCC MYA-4574 / FGSC 10173)</name>
    <name type="common">Glume blotch fungus</name>
    <name type="synonym">Parastagonospora nodorum</name>
    <dbReference type="NCBI Taxonomy" id="321614"/>
    <lineage>
        <taxon>Eukaryota</taxon>
        <taxon>Fungi</taxon>
        <taxon>Dikarya</taxon>
        <taxon>Ascomycota</taxon>
        <taxon>Pezizomycotina</taxon>
        <taxon>Dothideomycetes</taxon>
        <taxon>Pleosporomycetidae</taxon>
        <taxon>Pleosporales</taxon>
        <taxon>Pleosporineae</taxon>
        <taxon>Phaeosphaeriaceae</taxon>
        <taxon>Parastagonospora</taxon>
    </lineage>
</organism>